<dbReference type="NCBIfam" id="TIGR00732">
    <property type="entry name" value="dprA"/>
    <property type="match status" value="1"/>
</dbReference>
<evidence type="ECO:0000259" key="3">
    <source>
        <dbReference type="Pfam" id="PF17782"/>
    </source>
</evidence>
<dbReference type="Pfam" id="PF21102">
    <property type="entry name" value="DprA_N"/>
    <property type="match status" value="1"/>
</dbReference>
<accession>A0ABT4VPZ4</accession>
<dbReference type="PANTHER" id="PTHR43022:SF1">
    <property type="entry name" value="PROTEIN SMF"/>
    <property type="match status" value="1"/>
</dbReference>
<reference evidence="4" key="1">
    <citation type="submission" date="2022-11" db="EMBL/GenBank/DDBJ databases">
        <title>Hoeflea poritis sp. nov., isolated from scleractinian coral Porites lutea.</title>
        <authorList>
            <person name="Zhang G."/>
            <person name="Wei Q."/>
            <person name="Cai L."/>
        </authorList>
    </citation>
    <scope>NUCLEOTIDE SEQUENCE</scope>
    <source>
        <strain evidence="4">E7-10</strain>
    </source>
</reference>
<protein>
    <submittedName>
        <fullName evidence="4">DNA-processing protein DprA</fullName>
    </submittedName>
</protein>
<dbReference type="Pfam" id="PF02481">
    <property type="entry name" value="DNA_processg_A"/>
    <property type="match status" value="1"/>
</dbReference>
<comment type="similarity">
    <text evidence="1">Belongs to the DprA/Smf family.</text>
</comment>
<dbReference type="Gene3D" id="1.10.10.10">
    <property type="entry name" value="Winged helix-like DNA-binding domain superfamily/Winged helix DNA-binding domain"/>
    <property type="match status" value="1"/>
</dbReference>
<dbReference type="EMBL" id="JAPJZH010000009">
    <property type="protein sequence ID" value="MDA4846775.1"/>
    <property type="molecule type" value="Genomic_DNA"/>
</dbReference>
<dbReference type="SUPFAM" id="SSF102405">
    <property type="entry name" value="MCP/YpsA-like"/>
    <property type="match status" value="1"/>
</dbReference>
<evidence type="ECO:0000313" key="4">
    <source>
        <dbReference type="EMBL" id="MDA4846775.1"/>
    </source>
</evidence>
<dbReference type="InterPro" id="IPR036388">
    <property type="entry name" value="WH-like_DNA-bd_sf"/>
</dbReference>
<dbReference type="RefSeq" id="WP_271090566.1">
    <property type="nucleotide sequence ID" value="NZ_JAPJZH010000009.1"/>
</dbReference>
<feature type="domain" description="DprA winged helix" evidence="3">
    <location>
        <begin position="321"/>
        <end position="375"/>
    </location>
</feature>
<organism evidence="4 5">
    <name type="scientific">Hoeflea poritis</name>
    <dbReference type="NCBI Taxonomy" id="2993659"/>
    <lineage>
        <taxon>Bacteria</taxon>
        <taxon>Pseudomonadati</taxon>
        <taxon>Pseudomonadota</taxon>
        <taxon>Alphaproteobacteria</taxon>
        <taxon>Hyphomicrobiales</taxon>
        <taxon>Rhizobiaceae</taxon>
        <taxon>Hoeflea</taxon>
    </lineage>
</organism>
<dbReference type="PANTHER" id="PTHR43022">
    <property type="entry name" value="PROTEIN SMF"/>
    <property type="match status" value="1"/>
</dbReference>
<evidence type="ECO:0000313" key="5">
    <source>
        <dbReference type="Proteomes" id="UP001148313"/>
    </source>
</evidence>
<evidence type="ECO:0000259" key="2">
    <source>
        <dbReference type="Pfam" id="PF02481"/>
    </source>
</evidence>
<dbReference type="InterPro" id="IPR057666">
    <property type="entry name" value="DrpA_SLOG"/>
</dbReference>
<proteinExistence type="inferred from homology"/>
<gene>
    <name evidence="4" type="primary">dprA</name>
    <name evidence="4" type="ORF">OOZ53_15545</name>
</gene>
<comment type="caution">
    <text evidence="4">The sequence shown here is derived from an EMBL/GenBank/DDBJ whole genome shotgun (WGS) entry which is preliminary data.</text>
</comment>
<dbReference type="Pfam" id="PF17782">
    <property type="entry name" value="WHD_DprA"/>
    <property type="match status" value="1"/>
</dbReference>
<name>A0ABT4VPZ4_9HYPH</name>
<keyword evidence="5" id="KW-1185">Reference proteome</keyword>
<dbReference type="InterPro" id="IPR041614">
    <property type="entry name" value="DprA_WH"/>
</dbReference>
<dbReference type="Gene3D" id="3.40.50.450">
    <property type="match status" value="1"/>
</dbReference>
<dbReference type="InterPro" id="IPR003488">
    <property type="entry name" value="DprA"/>
</dbReference>
<sequence length="385" mass="40151">MAESGSDCANLPEEERLAWLRLARSENVGPVTFTKLLARFGTASRALEHLPQLSRNGGSARAPRICTPETATRELEAAHRLGCRIICRCEPQYPAALRAADGAPPVLTVKGSDAALAKPFVAIVGSRNASAVGTRIARTLAADIGRSGYGIVSGLARGIDAAAHEAALETGTIAVMAGGLDRPYPPQNIPLLDEICASESGAAVSEMPLGWEPRARDFPRRNRIIAGIALGLVVVEAAKKSGSLISARLAGELGRLVFAVPGSPLDPRARGTNDLIKDGAILTTEAEDVLTALAPMSGKPARAQGELFAVEAQEIAREDLTGPTTAERSQVTEALGPAPVAIDEIVRHTGLLPAQIYVVLLELDLAGRLARHPGGLVSLLPGSAR</sequence>
<evidence type="ECO:0000256" key="1">
    <source>
        <dbReference type="ARBA" id="ARBA00006525"/>
    </source>
</evidence>
<feature type="domain" description="Smf/DprA SLOG" evidence="2">
    <location>
        <begin position="85"/>
        <end position="293"/>
    </location>
</feature>
<dbReference type="Proteomes" id="UP001148313">
    <property type="component" value="Unassembled WGS sequence"/>
</dbReference>